<comment type="caution">
    <text evidence="3">The sequence shown here is derived from an EMBL/GenBank/DDBJ whole genome shotgun (WGS) entry which is preliminary data.</text>
</comment>
<sequence>MASERDSSDESEHDSSEEEIPEKNSHVSDKSKKAPAIDPSSPYYLNPSDNPGTPMVAAVLKGENYRTWSRSMKLALRAKVKLGFVDGTITKPGKKTTDYIYWERADSMVMAWITNATDPRLHSSISYASTAREIWLDLEERFAQTNAPRIHQLW</sequence>
<evidence type="ECO:0000313" key="3">
    <source>
        <dbReference type="EMBL" id="MCI14583.1"/>
    </source>
</evidence>
<name>A0A392PR73_9FABA</name>
<dbReference type="PANTHER" id="PTHR37610">
    <property type="entry name" value="CCHC-TYPE DOMAIN-CONTAINING PROTEIN"/>
    <property type="match status" value="1"/>
</dbReference>
<dbReference type="InterPro" id="IPR029472">
    <property type="entry name" value="Copia-like_N"/>
</dbReference>
<feature type="compositionally biased region" description="Basic and acidic residues" evidence="1">
    <location>
        <begin position="21"/>
        <end position="32"/>
    </location>
</feature>
<dbReference type="PANTHER" id="PTHR37610:SF97">
    <property type="entry name" value="RETROTRANSPOSON GAG DOMAIN-CONTAINING PROTEIN"/>
    <property type="match status" value="1"/>
</dbReference>
<evidence type="ECO:0000256" key="1">
    <source>
        <dbReference type="SAM" id="MobiDB-lite"/>
    </source>
</evidence>
<dbReference type="EMBL" id="LXQA010092977">
    <property type="protein sequence ID" value="MCI14583.1"/>
    <property type="molecule type" value="Genomic_DNA"/>
</dbReference>
<dbReference type="Proteomes" id="UP000265520">
    <property type="component" value="Unassembled WGS sequence"/>
</dbReference>
<protein>
    <recommendedName>
        <fullName evidence="2">Retrotransposon Copia-like N-terminal domain-containing protein</fullName>
    </recommendedName>
</protein>
<proteinExistence type="predicted"/>
<evidence type="ECO:0000259" key="2">
    <source>
        <dbReference type="Pfam" id="PF14244"/>
    </source>
</evidence>
<feature type="non-terminal residue" evidence="3">
    <location>
        <position position="154"/>
    </location>
</feature>
<feature type="compositionally biased region" description="Basic and acidic residues" evidence="1">
    <location>
        <begin position="1"/>
        <end position="14"/>
    </location>
</feature>
<keyword evidence="4" id="KW-1185">Reference proteome</keyword>
<reference evidence="3 4" key="1">
    <citation type="journal article" date="2018" name="Front. Plant Sci.">
        <title>Red Clover (Trifolium pratense) and Zigzag Clover (T. medium) - A Picture of Genomic Similarities and Differences.</title>
        <authorList>
            <person name="Dluhosova J."/>
            <person name="Istvanek J."/>
            <person name="Nedelnik J."/>
            <person name="Repkova J."/>
        </authorList>
    </citation>
    <scope>NUCLEOTIDE SEQUENCE [LARGE SCALE GENOMIC DNA]</scope>
    <source>
        <strain evidence="4">cv. 10/8</strain>
        <tissue evidence="3">Leaf</tissue>
    </source>
</reference>
<feature type="region of interest" description="Disordered" evidence="1">
    <location>
        <begin position="1"/>
        <end position="52"/>
    </location>
</feature>
<feature type="domain" description="Retrotransposon Copia-like N-terminal" evidence="2">
    <location>
        <begin position="47"/>
        <end position="92"/>
    </location>
</feature>
<evidence type="ECO:0000313" key="4">
    <source>
        <dbReference type="Proteomes" id="UP000265520"/>
    </source>
</evidence>
<organism evidence="3 4">
    <name type="scientific">Trifolium medium</name>
    <dbReference type="NCBI Taxonomy" id="97028"/>
    <lineage>
        <taxon>Eukaryota</taxon>
        <taxon>Viridiplantae</taxon>
        <taxon>Streptophyta</taxon>
        <taxon>Embryophyta</taxon>
        <taxon>Tracheophyta</taxon>
        <taxon>Spermatophyta</taxon>
        <taxon>Magnoliopsida</taxon>
        <taxon>eudicotyledons</taxon>
        <taxon>Gunneridae</taxon>
        <taxon>Pentapetalae</taxon>
        <taxon>rosids</taxon>
        <taxon>fabids</taxon>
        <taxon>Fabales</taxon>
        <taxon>Fabaceae</taxon>
        <taxon>Papilionoideae</taxon>
        <taxon>50 kb inversion clade</taxon>
        <taxon>NPAAA clade</taxon>
        <taxon>Hologalegina</taxon>
        <taxon>IRL clade</taxon>
        <taxon>Trifolieae</taxon>
        <taxon>Trifolium</taxon>
    </lineage>
</organism>
<accession>A0A392PR73</accession>
<dbReference type="Pfam" id="PF14244">
    <property type="entry name" value="Retrotran_gag_3"/>
    <property type="match status" value="1"/>
</dbReference>
<dbReference type="AlphaFoldDB" id="A0A392PR73"/>